<feature type="compositionally biased region" description="Basic and acidic residues" evidence="1">
    <location>
        <begin position="67"/>
        <end position="76"/>
    </location>
</feature>
<comment type="caution">
    <text evidence="2">The sequence shown here is derived from an EMBL/GenBank/DDBJ whole genome shotgun (WGS) entry which is preliminary data.</text>
</comment>
<accession>A0ABV3A7E8</accession>
<sequence length="93" mass="9865">MRRPLPPANALTRAQYSGWACCWCGASLLHSGGSSVGIARGRSGAHVLDVEVYACPNCAPAPTISRPPHDLNHETDGPLPSAPRATIHNRRNT</sequence>
<evidence type="ECO:0000313" key="2">
    <source>
        <dbReference type="EMBL" id="MEU5707864.1"/>
    </source>
</evidence>
<protein>
    <submittedName>
        <fullName evidence="2">Uncharacterized protein</fullName>
    </submittedName>
</protein>
<proteinExistence type="predicted"/>
<name>A0ABV3A7E8_9ACTN</name>
<feature type="region of interest" description="Disordered" evidence="1">
    <location>
        <begin position="64"/>
        <end position="93"/>
    </location>
</feature>
<keyword evidence="3" id="KW-1185">Reference proteome</keyword>
<dbReference type="RefSeq" id="WP_359256115.1">
    <property type="nucleotide sequence ID" value="NZ_JBFAEG010000008.1"/>
</dbReference>
<reference evidence="2 3" key="1">
    <citation type="submission" date="2024-06" db="EMBL/GenBank/DDBJ databases">
        <title>The Natural Products Discovery Center: Release of the First 8490 Sequenced Strains for Exploring Actinobacteria Biosynthetic Diversity.</title>
        <authorList>
            <person name="Kalkreuter E."/>
            <person name="Kautsar S.A."/>
            <person name="Yang D."/>
            <person name="Bader C.D."/>
            <person name="Teijaro C.N."/>
            <person name="Fluegel L."/>
            <person name="Davis C.M."/>
            <person name="Simpson J.R."/>
            <person name="Lauterbach L."/>
            <person name="Steele A.D."/>
            <person name="Gui C."/>
            <person name="Meng S."/>
            <person name="Li G."/>
            <person name="Viehrig K."/>
            <person name="Ye F."/>
            <person name="Su P."/>
            <person name="Kiefer A.F."/>
            <person name="Nichols A."/>
            <person name="Cepeda A.J."/>
            <person name="Yan W."/>
            <person name="Fan B."/>
            <person name="Jiang Y."/>
            <person name="Adhikari A."/>
            <person name="Zheng C.-J."/>
            <person name="Schuster L."/>
            <person name="Cowan T.M."/>
            <person name="Smanski M.J."/>
            <person name="Chevrette M.G."/>
            <person name="De Carvalho L.P.S."/>
            <person name="Shen B."/>
        </authorList>
    </citation>
    <scope>NUCLEOTIDE SEQUENCE [LARGE SCALE GENOMIC DNA]</scope>
    <source>
        <strain evidence="2 3">NPDC020594</strain>
    </source>
</reference>
<dbReference type="Proteomes" id="UP001551011">
    <property type="component" value="Unassembled WGS sequence"/>
</dbReference>
<evidence type="ECO:0000256" key="1">
    <source>
        <dbReference type="SAM" id="MobiDB-lite"/>
    </source>
</evidence>
<dbReference type="EMBL" id="JBFAEG010000008">
    <property type="protein sequence ID" value="MEU5707864.1"/>
    <property type="molecule type" value="Genomic_DNA"/>
</dbReference>
<evidence type="ECO:0000313" key="3">
    <source>
        <dbReference type="Proteomes" id="UP001551011"/>
    </source>
</evidence>
<gene>
    <name evidence="2" type="ORF">AB0H04_13475</name>
</gene>
<organism evidence="2 3">
    <name type="scientific">Streptomyces flaveolus</name>
    <dbReference type="NCBI Taxonomy" id="67297"/>
    <lineage>
        <taxon>Bacteria</taxon>
        <taxon>Bacillati</taxon>
        <taxon>Actinomycetota</taxon>
        <taxon>Actinomycetes</taxon>
        <taxon>Kitasatosporales</taxon>
        <taxon>Streptomycetaceae</taxon>
        <taxon>Streptomyces</taxon>
    </lineage>
</organism>